<name>A0AAU2VIH6_9ACTN</name>
<feature type="domain" description="DUF2510" evidence="3">
    <location>
        <begin position="7"/>
        <end position="42"/>
    </location>
</feature>
<evidence type="ECO:0000256" key="2">
    <source>
        <dbReference type="SAM" id="Phobius"/>
    </source>
</evidence>
<feature type="compositionally biased region" description="Gly residues" evidence="1">
    <location>
        <begin position="99"/>
        <end position="122"/>
    </location>
</feature>
<keyword evidence="2" id="KW-0812">Transmembrane</keyword>
<sequence>MTQTSPPGWHPDPGYTGFGPIQERWWDGSQWTDHMRVPPAAVRSRRIRIGVGITAGVVVLAAIGGGVYLLNDDSGKKSENTATAPSDAPSHAPSRRPGAPGGGGGSDGGSGDSGGGNGGGGDQNPEQQLPQTEDGYATDLASGISIPVPDGWKGESGMGAGVTTGSYACPGDTKEKCVRGGVFSVPAEALKLSTKTAKATAEKDIAANAKESYGEKIYGGITSHQELKSEAVTVAGQQGYRVRWKVVTKNGDDGYVESLAFPSPRAENMLIVVRSGFDINSKAPGLSVLEDITKGIKAASGAGAGSGPGTTA</sequence>
<organism evidence="4">
    <name type="scientific">Streptomyces sp. NBC_00008</name>
    <dbReference type="NCBI Taxonomy" id="2903610"/>
    <lineage>
        <taxon>Bacteria</taxon>
        <taxon>Bacillati</taxon>
        <taxon>Actinomycetota</taxon>
        <taxon>Actinomycetes</taxon>
        <taxon>Kitasatosporales</taxon>
        <taxon>Streptomycetaceae</taxon>
        <taxon>Streptomyces</taxon>
    </lineage>
</organism>
<dbReference type="Pfam" id="PF10708">
    <property type="entry name" value="DUF2510"/>
    <property type="match status" value="1"/>
</dbReference>
<protein>
    <submittedName>
        <fullName evidence="4">DUF2510 domain-containing protein</fullName>
    </submittedName>
</protein>
<gene>
    <name evidence="4" type="ORF">OG398_03075</name>
</gene>
<accession>A0AAU2VIH6</accession>
<feature type="region of interest" description="Disordered" evidence="1">
    <location>
        <begin position="76"/>
        <end position="130"/>
    </location>
</feature>
<evidence type="ECO:0000256" key="1">
    <source>
        <dbReference type="SAM" id="MobiDB-lite"/>
    </source>
</evidence>
<evidence type="ECO:0000259" key="3">
    <source>
        <dbReference type="Pfam" id="PF10708"/>
    </source>
</evidence>
<dbReference type="EMBL" id="CP108313">
    <property type="protein sequence ID" value="WTW67332.1"/>
    <property type="molecule type" value="Genomic_DNA"/>
</dbReference>
<reference evidence="4" key="1">
    <citation type="submission" date="2022-10" db="EMBL/GenBank/DDBJ databases">
        <title>The complete genomes of actinobacterial strains from the NBC collection.</title>
        <authorList>
            <person name="Joergensen T.S."/>
            <person name="Alvarez Arevalo M."/>
            <person name="Sterndorff E.B."/>
            <person name="Faurdal D."/>
            <person name="Vuksanovic O."/>
            <person name="Mourched A.-S."/>
            <person name="Charusanti P."/>
            <person name="Shaw S."/>
            <person name="Blin K."/>
            <person name="Weber T."/>
        </authorList>
    </citation>
    <scope>NUCLEOTIDE SEQUENCE</scope>
    <source>
        <strain evidence="4">NBC_00008</strain>
    </source>
</reference>
<evidence type="ECO:0000313" key="4">
    <source>
        <dbReference type="EMBL" id="WTW67332.1"/>
    </source>
</evidence>
<keyword evidence="2" id="KW-0472">Membrane</keyword>
<dbReference type="InterPro" id="IPR018929">
    <property type="entry name" value="DUF2510"/>
</dbReference>
<proteinExistence type="predicted"/>
<keyword evidence="2" id="KW-1133">Transmembrane helix</keyword>
<feature type="transmembrane region" description="Helical" evidence="2">
    <location>
        <begin position="49"/>
        <end position="70"/>
    </location>
</feature>
<dbReference type="AlphaFoldDB" id="A0AAU2VIH6"/>